<dbReference type="InterPro" id="IPR002575">
    <property type="entry name" value="Aminoglycoside_PTrfase"/>
</dbReference>
<keyword evidence="2" id="KW-0808">Transferase</keyword>
<dbReference type="Gene3D" id="3.90.1200.10">
    <property type="match status" value="1"/>
</dbReference>
<dbReference type="InterPro" id="IPR051678">
    <property type="entry name" value="AGP_Transferase"/>
</dbReference>
<dbReference type="InterPro" id="IPR041726">
    <property type="entry name" value="ACAD10_11_N"/>
</dbReference>
<sequence>MTNSAWQAAVNLERLTQWMDARSLESGPIVDAQPLTGGTQNILLRFSRGAREFVLRRPPLHARPEVCATIAREARVLGALAGTAVPHPALFGSCTDDAVLGAPFYLMAPVAGFNASAAALPDFHAQPQAQQRMGYSMVDALLRLGEVDPLAVGLGDFGKPQGFLERQVARWRAQLEHYLVHAGWPGPASLPGVVEVAEWLEANRPAPSRTGILHGDFHLANVMFRNDSAELAAIIDWELATVGDPLLDLGWLVATWPNAEGQGAGTIRVTPWLGFPSATELVGYYRERSDRDLSAIDWYVVLARFKLGILLEGSYARSCAGKSSAELGSKHHASAVRLLGQAKDLIAQLA</sequence>
<dbReference type="PANTHER" id="PTHR21310">
    <property type="entry name" value="AMINOGLYCOSIDE PHOSPHOTRANSFERASE-RELATED-RELATED"/>
    <property type="match status" value="1"/>
</dbReference>
<feature type="domain" description="Aminoglycoside phosphotransferase" evidence="1">
    <location>
        <begin position="32"/>
        <end position="262"/>
    </location>
</feature>
<keyword evidence="2" id="KW-0418">Kinase</keyword>
<dbReference type="SUPFAM" id="SSF56112">
    <property type="entry name" value="Protein kinase-like (PK-like)"/>
    <property type="match status" value="1"/>
</dbReference>
<proteinExistence type="predicted"/>
<dbReference type="Proteomes" id="UP000198844">
    <property type="component" value="Unassembled WGS sequence"/>
</dbReference>
<protein>
    <submittedName>
        <fullName evidence="2">Predicted kinase, aminoglycoside phosphotransferase (APT) family</fullName>
    </submittedName>
</protein>
<dbReference type="RefSeq" id="WP_093635159.1">
    <property type="nucleotide sequence ID" value="NZ_FPBH01000009.1"/>
</dbReference>
<name>A0A1I7D8F5_9BURK</name>
<accession>A0A1I7D8F5</accession>
<evidence type="ECO:0000313" key="2">
    <source>
        <dbReference type="EMBL" id="SFU07941.1"/>
    </source>
</evidence>
<dbReference type="Pfam" id="PF01636">
    <property type="entry name" value="APH"/>
    <property type="match status" value="1"/>
</dbReference>
<dbReference type="CDD" id="cd05154">
    <property type="entry name" value="ACAD10_11_N-like"/>
    <property type="match status" value="1"/>
</dbReference>
<gene>
    <name evidence="2" type="ORF">SAMN05192563_100915</name>
</gene>
<dbReference type="GO" id="GO:0016301">
    <property type="term" value="F:kinase activity"/>
    <property type="evidence" value="ECO:0007669"/>
    <property type="project" value="UniProtKB-KW"/>
</dbReference>
<dbReference type="EMBL" id="FPBH01000009">
    <property type="protein sequence ID" value="SFU07941.1"/>
    <property type="molecule type" value="Genomic_DNA"/>
</dbReference>
<evidence type="ECO:0000313" key="3">
    <source>
        <dbReference type="Proteomes" id="UP000198844"/>
    </source>
</evidence>
<organism evidence="2 3">
    <name type="scientific">Paraburkholderia aspalathi</name>
    <dbReference type="NCBI Taxonomy" id="1324617"/>
    <lineage>
        <taxon>Bacteria</taxon>
        <taxon>Pseudomonadati</taxon>
        <taxon>Pseudomonadota</taxon>
        <taxon>Betaproteobacteria</taxon>
        <taxon>Burkholderiales</taxon>
        <taxon>Burkholderiaceae</taxon>
        <taxon>Paraburkholderia</taxon>
    </lineage>
</organism>
<evidence type="ECO:0000259" key="1">
    <source>
        <dbReference type="Pfam" id="PF01636"/>
    </source>
</evidence>
<dbReference type="AlphaFoldDB" id="A0A1I7D8F5"/>
<dbReference type="Gene3D" id="3.30.200.20">
    <property type="entry name" value="Phosphorylase Kinase, domain 1"/>
    <property type="match status" value="1"/>
</dbReference>
<dbReference type="OrthoDB" id="3806873at2"/>
<dbReference type="PANTHER" id="PTHR21310:SF40">
    <property type="entry name" value="AMINOGLYCOSIDE PHOSPHOTRANSFERASE DOMAIN-CONTAINING PROTEIN-RELATED"/>
    <property type="match status" value="1"/>
</dbReference>
<reference evidence="2 3" key="1">
    <citation type="submission" date="2016-10" db="EMBL/GenBank/DDBJ databases">
        <authorList>
            <person name="de Groot N.N."/>
        </authorList>
    </citation>
    <scope>NUCLEOTIDE SEQUENCE [LARGE SCALE GENOMIC DNA]</scope>
    <source>
        <strain evidence="2 3">LMG 27731</strain>
    </source>
</reference>
<dbReference type="InterPro" id="IPR011009">
    <property type="entry name" value="Kinase-like_dom_sf"/>
</dbReference>